<protein>
    <submittedName>
        <fullName evidence="2">Uncharacterized protein</fullName>
    </submittedName>
</protein>
<feature type="transmembrane region" description="Helical" evidence="1">
    <location>
        <begin position="42"/>
        <end position="60"/>
    </location>
</feature>
<keyword evidence="3" id="KW-1185">Reference proteome</keyword>
<evidence type="ECO:0000313" key="2">
    <source>
        <dbReference type="EMBL" id="GGC22207.1"/>
    </source>
</evidence>
<dbReference type="Proteomes" id="UP000636010">
    <property type="component" value="Unassembled WGS sequence"/>
</dbReference>
<evidence type="ECO:0000256" key="1">
    <source>
        <dbReference type="SAM" id="Phobius"/>
    </source>
</evidence>
<reference evidence="3" key="1">
    <citation type="journal article" date="2019" name="Int. J. Syst. Evol. Microbiol.">
        <title>The Global Catalogue of Microorganisms (GCM) 10K type strain sequencing project: providing services to taxonomists for standard genome sequencing and annotation.</title>
        <authorList>
            <consortium name="The Broad Institute Genomics Platform"/>
            <consortium name="The Broad Institute Genome Sequencing Center for Infectious Disease"/>
            <person name="Wu L."/>
            <person name="Ma J."/>
        </authorList>
    </citation>
    <scope>NUCLEOTIDE SEQUENCE [LARGE SCALE GENOMIC DNA]</scope>
    <source>
        <strain evidence="3">CGMCC 1.10832</strain>
    </source>
</reference>
<dbReference type="RefSeq" id="WP_188460172.1">
    <property type="nucleotide sequence ID" value="NZ_BAABHU010000001.1"/>
</dbReference>
<name>A0ABQ1LG25_9BACT</name>
<feature type="transmembrane region" description="Helical" evidence="1">
    <location>
        <begin position="66"/>
        <end position="86"/>
    </location>
</feature>
<dbReference type="EMBL" id="BMEC01000001">
    <property type="protein sequence ID" value="GGC22207.1"/>
    <property type="molecule type" value="Genomic_DNA"/>
</dbReference>
<gene>
    <name evidence="2" type="ORF">GCM10011506_04390</name>
</gene>
<proteinExistence type="predicted"/>
<keyword evidence="1" id="KW-0472">Membrane</keyword>
<accession>A0ABQ1LG25</accession>
<sequence>MELENLKSQFNSVEASAMSKEMLIAMLSMNQHPTLKRIRIQLLVESTAWILFLALYYNLFDGDQKPVFWNIALIISVGLMLVHNFLGYQVIGHPVKGTNIAQSLKLYLLKLKKYAYLSVSARVFSLCMLLGYFLSGIEVLEQRHYVSIIVFGLITIIQAIVLWRIWAKRIQIISSKYQQLTS</sequence>
<organism evidence="2 3">
    <name type="scientific">Marivirga lumbricoides</name>
    <dbReference type="NCBI Taxonomy" id="1046115"/>
    <lineage>
        <taxon>Bacteria</taxon>
        <taxon>Pseudomonadati</taxon>
        <taxon>Bacteroidota</taxon>
        <taxon>Cytophagia</taxon>
        <taxon>Cytophagales</taxon>
        <taxon>Marivirgaceae</taxon>
        <taxon>Marivirga</taxon>
    </lineage>
</organism>
<keyword evidence="1" id="KW-0812">Transmembrane</keyword>
<keyword evidence="1" id="KW-1133">Transmembrane helix</keyword>
<feature type="transmembrane region" description="Helical" evidence="1">
    <location>
        <begin position="114"/>
        <end position="133"/>
    </location>
</feature>
<comment type="caution">
    <text evidence="2">The sequence shown here is derived from an EMBL/GenBank/DDBJ whole genome shotgun (WGS) entry which is preliminary data.</text>
</comment>
<feature type="transmembrane region" description="Helical" evidence="1">
    <location>
        <begin position="145"/>
        <end position="166"/>
    </location>
</feature>
<evidence type="ECO:0000313" key="3">
    <source>
        <dbReference type="Proteomes" id="UP000636010"/>
    </source>
</evidence>